<evidence type="ECO:0000256" key="9">
    <source>
        <dbReference type="PROSITE-ProRule" id="PRU01193"/>
    </source>
</evidence>
<comment type="caution">
    <text evidence="12">The sequence shown here is derived from an EMBL/GenBank/DDBJ whole genome shotgun (WGS) entry which is preliminary data.</text>
</comment>
<evidence type="ECO:0000259" key="10">
    <source>
        <dbReference type="PROSITE" id="PS51371"/>
    </source>
</evidence>
<keyword evidence="2" id="KW-1003">Cell membrane</keyword>
<comment type="subcellular location">
    <subcellularLocation>
        <location evidence="1">Cell membrane</location>
        <topology evidence="1">Multi-pass membrane protein</topology>
    </subcellularLocation>
</comment>
<reference evidence="12 13" key="1">
    <citation type="submission" date="2018-01" db="EMBL/GenBank/DDBJ databases">
        <title>Whole genome sequencing of Histamine producing bacteria.</title>
        <authorList>
            <person name="Butler K."/>
        </authorList>
    </citation>
    <scope>NUCLEOTIDE SEQUENCE [LARGE SCALE GENOMIC DNA]</scope>
    <source>
        <strain evidence="12 13">DSM 100436</strain>
    </source>
</reference>
<dbReference type="SUPFAM" id="SSF56176">
    <property type="entry name" value="FAD-binding/transporter-associated domain-like"/>
    <property type="match status" value="1"/>
</dbReference>
<dbReference type="PANTHER" id="PTHR43099">
    <property type="entry name" value="UPF0053 PROTEIN YRKA"/>
    <property type="match status" value="1"/>
</dbReference>
<proteinExistence type="predicted"/>
<dbReference type="InterPro" id="IPR036318">
    <property type="entry name" value="FAD-bd_PCMH-like_sf"/>
</dbReference>
<dbReference type="Pfam" id="PF01595">
    <property type="entry name" value="CNNM"/>
    <property type="match status" value="1"/>
</dbReference>
<dbReference type="EMBL" id="PYMA01000024">
    <property type="protein sequence ID" value="PSW11364.1"/>
    <property type="molecule type" value="Genomic_DNA"/>
</dbReference>
<dbReference type="InterPro" id="IPR044751">
    <property type="entry name" value="Ion_transp-like_CBS"/>
</dbReference>
<dbReference type="Proteomes" id="UP000241771">
    <property type="component" value="Unassembled WGS sequence"/>
</dbReference>
<keyword evidence="4" id="KW-0677">Repeat</keyword>
<keyword evidence="5 9" id="KW-1133">Transmembrane helix</keyword>
<evidence type="ECO:0000313" key="13">
    <source>
        <dbReference type="Proteomes" id="UP000241771"/>
    </source>
</evidence>
<dbReference type="GO" id="GO:0005886">
    <property type="term" value="C:plasma membrane"/>
    <property type="evidence" value="ECO:0007669"/>
    <property type="project" value="UniProtKB-SubCell"/>
</dbReference>
<evidence type="ECO:0000313" key="12">
    <source>
        <dbReference type="EMBL" id="PSW11364.1"/>
    </source>
</evidence>
<evidence type="ECO:0000256" key="8">
    <source>
        <dbReference type="PROSITE-ProRule" id="PRU00703"/>
    </source>
</evidence>
<dbReference type="SUPFAM" id="SSF54631">
    <property type="entry name" value="CBS-domain pair"/>
    <property type="match status" value="1"/>
</dbReference>
<dbReference type="Gene3D" id="3.30.465.10">
    <property type="match status" value="1"/>
</dbReference>
<evidence type="ECO:0000256" key="4">
    <source>
        <dbReference type="ARBA" id="ARBA00022737"/>
    </source>
</evidence>
<accession>A0A2T3NBP4</accession>
<keyword evidence="13" id="KW-1185">Reference proteome</keyword>
<dbReference type="Pfam" id="PF00571">
    <property type="entry name" value="CBS"/>
    <property type="match status" value="1"/>
</dbReference>
<dbReference type="InterPro" id="IPR002550">
    <property type="entry name" value="CNNM"/>
</dbReference>
<evidence type="ECO:0000256" key="5">
    <source>
        <dbReference type="ARBA" id="ARBA00022989"/>
    </source>
</evidence>
<evidence type="ECO:0000259" key="11">
    <source>
        <dbReference type="PROSITE" id="PS51846"/>
    </source>
</evidence>
<dbReference type="RefSeq" id="WP_036821276.1">
    <property type="nucleotide sequence ID" value="NZ_JGVO01000321.1"/>
</dbReference>
<dbReference type="CDD" id="cd04590">
    <property type="entry name" value="CBS_pair_CorC_HlyC_assoc"/>
    <property type="match status" value="1"/>
</dbReference>
<dbReference type="OrthoDB" id="9797674at2"/>
<gene>
    <name evidence="12" type="ORF">C9I98_24250</name>
</gene>
<feature type="domain" description="CNNM transmembrane" evidence="11">
    <location>
        <begin position="1"/>
        <end position="198"/>
    </location>
</feature>
<evidence type="ECO:0000256" key="2">
    <source>
        <dbReference type="ARBA" id="ARBA00022475"/>
    </source>
</evidence>
<keyword evidence="3 9" id="KW-0812">Transmembrane</keyword>
<name>A0A2T3NBP4_9GAMM</name>
<evidence type="ECO:0000256" key="7">
    <source>
        <dbReference type="ARBA" id="ARBA00023136"/>
    </source>
</evidence>
<keyword evidence="6 8" id="KW-0129">CBS domain</keyword>
<dbReference type="Gene3D" id="3.10.580.10">
    <property type="entry name" value="CBS-domain"/>
    <property type="match status" value="1"/>
</dbReference>
<dbReference type="Pfam" id="PF03471">
    <property type="entry name" value="CorC_HlyC"/>
    <property type="match status" value="1"/>
</dbReference>
<organism evidence="12 13">
    <name type="scientific">Photobacterium sanctipauli</name>
    <dbReference type="NCBI Taxonomy" id="1342794"/>
    <lineage>
        <taxon>Bacteria</taxon>
        <taxon>Pseudomonadati</taxon>
        <taxon>Pseudomonadota</taxon>
        <taxon>Gammaproteobacteria</taxon>
        <taxon>Vibrionales</taxon>
        <taxon>Vibrionaceae</taxon>
        <taxon>Photobacterium</taxon>
    </lineage>
</organism>
<dbReference type="GO" id="GO:0050660">
    <property type="term" value="F:flavin adenine dinucleotide binding"/>
    <property type="evidence" value="ECO:0007669"/>
    <property type="project" value="InterPro"/>
</dbReference>
<keyword evidence="7 9" id="KW-0472">Membrane</keyword>
<dbReference type="InterPro" id="IPR046342">
    <property type="entry name" value="CBS_dom_sf"/>
</dbReference>
<evidence type="ECO:0000256" key="3">
    <source>
        <dbReference type="ARBA" id="ARBA00022692"/>
    </source>
</evidence>
<sequence>MDVLILTGLILLNGVFAMSEIALVTARKNRLEKLANNGDKGAASALTLGKEPTRFLSTVQIGITAIGLLNGIFGEAALAAPLADYLQQLGVSEKVSSVSATTIVVVSITYLSIVVGELVPKRLAQLNPENVACLISRPLSVLASLSRPFVLLLAASTECLLSLVSRRHSNEQSDAFTEDDIKAILAESTQSGVIEKHEHAMVKNVFHFDDRKVTSFMTPRSEIIAMDLNKPIESNLNYLAAASHQHFPVIQGNIDAPKGVITTKLLLQYHLARPRNPIEHYLLPPVYIPENWTGCQLLAHFRESGDNMVFVVDEYGDIQGIVTPKDLLEALTGEFKTRAPEDVWSLEQDDGSWLMDGLIPISVMKDLLEIDTLPDESQHGYHTLSGMLMWCLSRLPAVGDSYEWEGWYFEVAKIEGNRADKITVTPLPSISTVA</sequence>
<dbReference type="SMART" id="SM01091">
    <property type="entry name" value="CorC_HlyC"/>
    <property type="match status" value="1"/>
</dbReference>
<dbReference type="InterPro" id="IPR051676">
    <property type="entry name" value="UPF0053_domain"/>
</dbReference>
<dbReference type="AlphaFoldDB" id="A0A2T3NBP4"/>
<dbReference type="PROSITE" id="PS51846">
    <property type="entry name" value="CNNM"/>
    <property type="match status" value="1"/>
</dbReference>
<evidence type="ECO:0000256" key="1">
    <source>
        <dbReference type="ARBA" id="ARBA00004651"/>
    </source>
</evidence>
<protein>
    <submittedName>
        <fullName evidence="12">HlyC/CorC family transporter</fullName>
    </submittedName>
</protein>
<dbReference type="InterPro" id="IPR005170">
    <property type="entry name" value="Transptr-assoc_dom"/>
</dbReference>
<evidence type="ECO:0000256" key="6">
    <source>
        <dbReference type="ARBA" id="ARBA00023122"/>
    </source>
</evidence>
<dbReference type="PANTHER" id="PTHR43099:SF5">
    <property type="entry name" value="HLYC_CORC FAMILY TRANSPORTER"/>
    <property type="match status" value="1"/>
</dbReference>
<dbReference type="InterPro" id="IPR016169">
    <property type="entry name" value="FAD-bd_PCMH_sub2"/>
</dbReference>
<feature type="domain" description="CBS" evidence="10">
    <location>
        <begin position="278"/>
        <end position="337"/>
    </location>
</feature>
<dbReference type="InterPro" id="IPR000644">
    <property type="entry name" value="CBS_dom"/>
</dbReference>
<dbReference type="PROSITE" id="PS51371">
    <property type="entry name" value="CBS"/>
    <property type="match status" value="1"/>
</dbReference>